<keyword evidence="3" id="KW-1185">Reference proteome</keyword>
<feature type="compositionally biased region" description="Basic and acidic residues" evidence="1">
    <location>
        <begin position="35"/>
        <end position="47"/>
    </location>
</feature>
<organism evidence="2 3">
    <name type="scientific">Steinernema carpocapsae</name>
    <name type="common">Entomopathogenic nematode</name>
    <dbReference type="NCBI Taxonomy" id="34508"/>
    <lineage>
        <taxon>Eukaryota</taxon>
        <taxon>Metazoa</taxon>
        <taxon>Ecdysozoa</taxon>
        <taxon>Nematoda</taxon>
        <taxon>Chromadorea</taxon>
        <taxon>Rhabditida</taxon>
        <taxon>Tylenchina</taxon>
        <taxon>Panagrolaimomorpha</taxon>
        <taxon>Strongyloidoidea</taxon>
        <taxon>Steinernematidae</taxon>
        <taxon>Steinernema</taxon>
    </lineage>
</organism>
<reference evidence="2 3" key="1">
    <citation type="journal article" date="2015" name="Genome Biol.">
        <title>Comparative genomics of Steinernema reveals deeply conserved gene regulatory networks.</title>
        <authorList>
            <person name="Dillman A.R."/>
            <person name="Macchietto M."/>
            <person name="Porter C.F."/>
            <person name="Rogers A."/>
            <person name="Williams B."/>
            <person name="Antoshechkin I."/>
            <person name="Lee M.M."/>
            <person name="Goodwin Z."/>
            <person name="Lu X."/>
            <person name="Lewis E.E."/>
            <person name="Goodrich-Blair H."/>
            <person name="Stock S.P."/>
            <person name="Adams B.J."/>
            <person name="Sternberg P.W."/>
            <person name="Mortazavi A."/>
        </authorList>
    </citation>
    <scope>NUCLEOTIDE SEQUENCE [LARGE SCALE GENOMIC DNA]</scope>
    <source>
        <strain evidence="2 3">ALL</strain>
    </source>
</reference>
<evidence type="ECO:0000313" key="3">
    <source>
        <dbReference type="Proteomes" id="UP000298663"/>
    </source>
</evidence>
<feature type="region of interest" description="Disordered" evidence="1">
    <location>
        <begin position="1"/>
        <end position="49"/>
    </location>
</feature>
<reference evidence="2 3" key="2">
    <citation type="journal article" date="2019" name="G3 (Bethesda)">
        <title>Hybrid Assembly of the Genome of the Entomopathogenic Nematode Steinernema carpocapsae Identifies the X-Chromosome.</title>
        <authorList>
            <person name="Serra L."/>
            <person name="Macchietto M."/>
            <person name="Macias-Munoz A."/>
            <person name="McGill C.J."/>
            <person name="Rodriguez I.M."/>
            <person name="Rodriguez B."/>
            <person name="Murad R."/>
            <person name="Mortazavi A."/>
        </authorList>
    </citation>
    <scope>NUCLEOTIDE SEQUENCE [LARGE SCALE GENOMIC DNA]</scope>
    <source>
        <strain evidence="2 3">ALL</strain>
    </source>
</reference>
<name>A0A4U8ULN1_STECR</name>
<dbReference type="AlphaFoldDB" id="A0A4U8ULN1"/>
<protein>
    <submittedName>
        <fullName evidence="2">Uncharacterized protein</fullName>
    </submittedName>
</protein>
<proteinExistence type="predicted"/>
<evidence type="ECO:0000313" key="2">
    <source>
        <dbReference type="EMBL" id="TMS33027.1"/>
    </source>
</evidence>
<evidence type="ECO:0000256" key="1">
    <source>
        <dbReference type="SAM" id="MobiDB-lite"/>
    </source>
</evidence>
<sequence>MIHIKESRKEKQKHSDEDAKAEAGEGSPSKKAKFERKQRTPEQEEAHKRKKFFRDKTIFYSGFTYIKDPHGFFVYPWMVRHIYPKYVDEIEAREGRLRKHPELVPRQQTERMQ</sequence>
<accession>A0A4U8ULN1</accession>
<dbReference type="EMBL" id="CM016762">
    <property type="protein sequence ID" value="TMS33027.1"/>
    <property type="molecule type" value="Genomic_DNA"/>
</dbReference>
<dbReference type="Proteomes" id="UP000298663">
    <property type="component" value="Chromosome X"/>
</dbReference>
<gene>
    <name evidence="2" type="ORF">L596_000811</name>
</gene>
<feature type="compositionally biased region" description="Basic and acidic residues" evidence="1">
    <location>
        <begin position="1"/>
        <end position="23"/>
    </location>
</feature>
<comment type="caution">
    <text evidence="2">The sequence shown here is derived from an EMBL/GenBank/DDBJ whole genome shotgun (WGS) entry which is preliminary data.</text>
</comment>
<dbReference type="EMBL" id="AZBU02000001">
    <property type="protein sequence ID" value="TMS33027.1"/>
    <property type="molecule type" value="Genomic_DNA"/>
</dbReference>